<reference evidence="2 3" key="1">
    <citation type="submission" date="2016-02" db="EMBL/GenBank/DDBJ databases">
        <title>Genome analysis of coral dinoflagellate symbionts highlights evolutionary adaptations to a symbiotic lifestyle.</title>
        <authorList>
            <person name="Aranda M."/>
            <person name="Li Y."/>
            <person name="Liew Y.J."/>
            <person name="Baumgarten S."/>
            <person name="Simakov O."/>
            <person name="Wilson M."/>
            <person name="Piel J."/>
            <person name="Ashoor H."/>
            <person name="Bougouffa S."/>
            <person name="Bajic V.B."/>
            <person name="Ryu T."/>
            <person name="Ravasi T."/>
            <person name="Bayer T."/>
            <person name="Micklem G."/>
            <person name="Kim H."/>
            <person name="Bhak J."/>
            <person name="Lajeunesse T.C."/>
            <person name="Voolstra C.R."/>
        </authorList>
    </citation>
    <scope>NUCLEOTIDE SEQUENCE [LARGE SCALE GENOMIC DNA]</scope>
    <source>
        <strain evidence="2 3">CCMP2467</strain>
    </source>
</reference>
<dbReference type="PANTHER" id="PTHR23131">
    <property type="entry name" value="ENDORIBONUCLEASE LACTB2"/>
    <property type="match status" value="1"/>
</dbReference>
<dbReference type="Gene3D" id="1.10.10.10">
    <property type="entry name" value="Winged helix-like DNA-binding domain superfamily/Winged helix DNA-binding domain"/>
    <property type="match status" value="1"/>
</dbReference>
<dbReference type="InterPro" id="IPR036388">
    <property type="entry name" value="WH-like_DNA-bd_sf"/>
</dbReference>
<dbReference type="Gene3D" id="3.60.15.10">
    <property type="entry name" value="Ribonuclease Z/Hydroxyacylglutathione hydrolase-like"/>
    <property type="match status" value="1"/>
</dbReference>
<sequence length="181" mass="20357">MYPSFCAWPGESSRSRIPVTELADGEILSCEGATLRVLHTPGHANDHVCLFLEEERAMFTGDNVLGWGTGTFQDLQQYMRSLKLMASQAPDVLYPAHGPVVSGTSEVAAWLQMYITHREDRMRQVENELRAVDVGLDLVDLVKRVYKAQPEVLQSEGLFRVACLNTKENWIQPGFVCQKPF</sequence>
<dbReference type="Pfam" id="PF00753">
    <property type="entry name" value="Lactamase_B"/>
    <property type="match status" value="1"/>
</dbReference>
<accession>A0A1Q9EI15</accession>
<dbReference type="SUPFAM" id="SSF56281">
    <property type="entry name" value="Metallo-hydrolase/oxidoreductase"/>
    <property type="match status" value="1"/>
</dbReference>
<dbReference type="EMBL" id="LSRX01000147">
    <property type="protein sequence ID" value="OLQ07065.1"/>
    <property type="molecule type" value="Genomic_DNA"/>
</dbReference>
<dbReference type="InterPro" id="IPR036866">
    <property type="entry name" value="RibonucZ/Hydroxyglut_hydro"/>
</dbReference>
<evidence type="ECO:0000259" key="1">
    <source>
        <dbReference type="Pfam" id="PF00753"/>
    </source>
</evidence>
<gene>
    <name evidence="2" type="primary">LACTB2</name>
    <name evidence="2" type="ORF">AK812_SmicGene9527</name>
</gene>
<evidence type="ECO:0000313" key="2">
    <source>
        <dbReference type="EMBL" id="OLQ07065.1"/>
    </source>
</evidence>
<organism evidence="2 3">
    <name type="scientific">Symbiodinium microadriaticum</name>
    <name type="common">Dinoflagellate</name>
    <name type="synonym">Zooxanthella microadriatica</name>
    <dbReference type="NCBI Taxonomy" id="2951"/>
    <lineage>
        <taxon>Eukaryota</taxon>
        <taxon>Sar</taxon>
        <taxon>Alveolata</taxon>
        <taxon>Dinophyceae</taxon>
        <taxon>Suessiales</taxon>
        <taxon>Symbiodiniaceae</taxon>
        <taxon>Symbiodinium</taxon>
    </lineage>
</organism>
<protein>
    <submittedName>
        <fullName evidence="2">Beta-lactamase-like protein 2</fullName>
    </submittedName>
</protein>
<dbReference type="OrthoDB" id="17458at2759"/>
<dbReference type="Proteomes" id="UP000186817">
    <property type="component" value="Unassembled WGS sequence"/>
</dbReference>
<comment type="caution">
    <text evidence="2">The sequence shown here is derived from an EMBL/GenBank/DDBJ whole genome shotgun (WGS) entry which is preliminary data.</text>
</comment>
<dbReference type="InterPro" id="IPR001279">
    <property type="entry name" value="Metallo-B-lactamas"/>
</dbReference>
<dbReference type="AlphaFoldDB" id="A0A1Q9EI15"/>
<keyword evidence="3" id="KW-1185">Reference proteome</keyword>
<dbReference type="PANTHER" id="PTHR23131:SF0">
    <property type="entry name" value="ENDORIBONUCLEASE LACTB2"/>
    <property type="match status" value="1"/>
</dbReference>
<feature type="domain" description="Metallo-beta-lactamase" evidence="1">
    <location>
        <begin position="16"/>
        <end position="97"/>
    </location>
</feature>
<proteinExistence type="predicted"/>
<dbReference type="InterPro" id="IPR050662">
    <property type="entry name" value="Sec-metab_biosynth-thioest"/>
</dbReference>
<evidence type="ECO:0000313" key="3">
    <source>
        <dbReference type="Proteomes" id="UP000186817"/>
    </source>
</evidence>
<name>A0A1Q9EI15_SYMMI</name>